<evidence type="ECO:0000256" key="1">
    <source>
        <dbReference type="SAM" id="SignalP"/>
    </source>
</evidence>
<comment type="caution">
    <text evidence="2">The sequence shown here is derived from an EMBL/GenBank/DDBJ whole genome shotgun (WGS) entry which is preliminary data.</text>
</comment>
<dbReference type="Proteomes" id="UP000321436">
    <property type="component" value="Unassembled WGS sequence"/>
</dbReference>
<proteinExistence type="predicted"/>
<keyword evidence="3" id="KW-1185">Reference proteome</keyword>
<accession>A0A512RIW0</accession>
<dbReference type="AlphaFoldDB" id="A0A512RIW0"/>
<evidence type="ECO:0000313" key="3">
    <source>
        <dbReference type="Proteomes" id="UP000321436"/>
    </source>
</evidence>
<dbReference type="EMBL" id="BKAU01000001">
    <property type="protein sequence ID" value="GEP95627.1"/>
    <property type="molecule type" value="Genomic_DNA"/>
</dbReference>
<evidence type="ECO:0008006" key="4">
    <source>
        <dbReference type="Google" id="ProtNLM"/>
    </source>
</evidence>
<protein>
    <recommendedName>
        <fullName evidence="4">Sensor of ECF-type sigma factor</fullName>
    </recommendedName>
</protein>
<keyword evidence="1" id="KW-0732">Signal</keyword>
<reference evidence="2 3" key="1">
    <citation type="submission" date="2019-07" db="EMBL/GenBank/DDBJ databases">
        <title>Whole genome shotgun sequence of Chitinophaga cymbidii NBRC 109752.</title>
        <authorList>
            <person name="Hosoyama A."/>
            <person name="Uohara A."/>
            <person name="Ohji S."/>
            <person name="Ichikawa N."/>
        </authorList>
    </citation>
    <scope>NUCLEOTIDE SEQUENCE [LARGE SCALE GENOMIC DNA]</scope>
    <source>
        <strain evidence="2 3">NBRC 109752</strain>
    </source>
</reference>
<feature type="chain" id="PRO_5022067175" description="Sensor of ECF-type sigma factor" evidence="1">
    <location>
        <begin position="30"/>
        <end position="171"/>
    </location>
</feature>
<organism evidence="2 3">
    <name type="scientific">Chitinophaga cymbidii</name>
    <dbReference type="NCBI Taxonomy" id="1096750"/>
    <lineage>
        <taxon>Bacteria</taxon>
        <taxon>Pseudomonadati</taxon>
        <taxon>Bacteroidota</taxon>
        <taxon>Chitinophagia</taxon>
        <taxon>Chitinophagales</taxon>
        <taxon>Chitinophagaceae</taxon>
        <taxon>Chitinophaga</taxon>
    </lineage>
</organism>
<feature type="signal peptide" evidence="1">
    <location>
        <begin position="1"/>
        <end position="29"/>
    </location>
</feature>
<sequence length="171" mass="20366">MYRLTKNMNPGLLIRLLILLLVSAPAALAQEQGKPQQAQSKQDKIKSLEIAYISRELDLTPEEAQKFWPLYNKYTREVNELIAERKRRAQELKGKPRTDDKVAEAALDKELGYEKRMIDIKTRYKQEFLKAIPARKVGILYRSEREFRNMMIRQMKERRENKMMRRQNKPN</sequence>
<name>A0A512RIW0_9BACT</name>
<evidence type="ECO:0000313" key="2">
    <source>
        <dbReference type="EMBL" id="GEP95627.1"/>
    </source>
</evidence>
<gene>
    <name evidence="2" type="ORF">CCY01nite_18870</name>
</gene>